<evidence type="ECO:0000313" key="1">
    <source>
        <dbReference type="EMBL" id="KAG5667050.1"/>
    </source>
</evidence>
<accession>A0A9J6BBH5</accession>
<dbReference type="AlphaFoldDB" id="A0A9J6BBH5"/>
<dbReference type="EMBL" id="JADBJN010000004">
    <property type="protein sequence ID" value="KAG5667050.1"/>
    <property type="molecule type" value="Genomic_DNA"/>
</dbReference>
<sequence>MVLMKIVEKDRTSNTISKAFIDVINAFFMSNQIAFNVVILKPMSASYAEVVDKTLTEMKDNQPIYIRNIDLTKGRTFNTSLSTVFFTKNANILQFATKVVSTDPRNLKLLIYAPNCNEIKDRTTSILLKNNSTNIGIALYSYFFCQHENTLMLLTWECYTAKNACNKRKLFIINQFNMQNMEKIIEKLQEISQLS</sequence>
<name>A0A9J6BBH5_POLVA</name>
<reference evidence="1" key="1">
    <citation type="submission" date="2021-03" db="EMBL/GenBank/DDBJ databases">
        <title>Chromosome level genome of the anhydrobiotic midge Polypedilum vanderplanki.</title>
        <authorList>
            <person name="Yoshida Y."/>
            <person name="Kikawada T."/>
            <person name="Gusev O."/>
        </authorList>
    </citation>
    <scope>NUCLEOTIDE SEQUENCE</scope>
    <source>
        <strain evidence="1">NIAS01</strain>
        <tissue evidence="1">Whole body or cell culture</tissue>
    </source>
</reference>
<keyword evidence="2" id="KW-1185">Reference proteome</keyword>
<protein>
    <submittedName>
        <fullName evidence="1">Uncharacterized protein</fullName>
    </submittedName>
</protein>
<evidence type="ECO:0000313" key="2">
    <source>
        <dbReference type="Proteomes" id="UP001107558"/>
    </source>
</evidence>
<comment type="caution">
    <text evidence="1">The sequence shown here is derived from an EMBL/GenBank/DDBJ whole genome shotgun (WGS) entry which is preliminary data.</text>
</comment>
<gene>
    <name evidence="1" type="ORF">PVAND_015051</name>
</gene>
<organism evidence="1 2">
    <name type="scientific">Polypedilum vanderplanki</name>
    <name type="common">Sleeping chironomid midge</name>
    <dbReference type="NCBI Taxonomy" id="319348"/>
    <lineage>
        <taxon>Eukaryota</taxon>
        <taxon>Metazoa</taxon>
        <taxon>Ecdysozoa</taxon>
        <taxon>Arthropoda</taxon>
        <taxon>Hexapoda</taxon>
        <taxon>Insecta</taxon>
        <taxon>Pterygota</taxon>
        <taxon>Neoptera</taxon>
        <taxon>Endopterygota</taxon>
        <taxon>Diptera</taxon>
        <taxon>Nematocera</taxon>
        <taxon>Chironomoidea</taxon>
        <taxon>Chironomidae</taxon>
        <taxon>Chironominae</taxon>
        <taxon>Polypedilum</taxon>
        <taxon>Polypedilum</taxon>
    </lineage>
</organism>
<dbReference type="Proteomes" id="UP001107558">
    <property type="component" value="Chromosome 4"/>
</dbReference>
<proteinExistence type="predicted"/>